<reference evidence="2 3" key="1">
    <citation type="submission" date="2016-10" db="EMBL/GenBank/DDBJ databases">
        <authorList>
            <person name="de Groot N.N."/>
        </authorList>
    </citation>
    <scope>NUCLEOTIDE SEQUENCE [LARGE SCALE GENOMIC DNA]</scope>
    <source>
        <strain evidence="2 3">DSM 29316</strain>
    </source>
</reference>
<dbReference type="Gene3D" id="1.10.10.10">
    <property type="entry name" value="Winged helix-like DNA-binding domain superfamily/Winged helix DNA-binding domain"/>
    <property type="match status" value="1"/>
</dbReference>
<proteinExistence type="predicted"/>
<protein>
    <submittedName>
        <fullName evidence="2">DNA-binding transcriptional activator of the SARP family</fullName>
    </submittedName>
</protein>
<dbReference type="AlphaFoldDB" id="A0A1I0VPX1"/>
<name>A0A1I0VPX1_9RHOB</name>
<dbReference type="InterPro" id="IPR011990">
    <property type="entry name" value="TPR-like_helical_dom_sf"/>
</dbReference>
<dbReference type="Pfam" id="PF03704">
    <property type="entry name" value="BTAD"/>
    <property type="match status" value="1"/>
</dbReference>
<dbReference type="InterPro" id="IPR016032">
    <property type="entry name" value="Sig_transdc_resp-reg_C-effctor"/>
</dbReference>
<keyword evidence="3" id="KW-1185">Reference proteome</keyword>
<dbReference type="GO" id="GO:0006355">
    <property type="term" value="P:regulation of DNA-templated transcription"/>
    <property type="evidence" value="ECO:0007669"/>
    <property type="project" value="InterPro"/>
</dbReference>
<dbReference type="InterPro" id="IPR005158">
    <property type="entry name" value="BTAD"/>
</dbReference>
<keyword evidence="2" id="KW-0238">DNA-binding</keyword>
<dbReference type="InterPro" id="IPR051677">
    <property type="entry name" value="AfsR-DnrI-RedD_regulator"/>
</dbReference>
<dbReference type="InterPro" id="IPR036388">
    <property type="entry name" value="WH-like_DNA-bd_sf"/>
</dbReference>
<dbReference type="PANTHER" id="PTHR35807">
    <property type="entry name" value="TRANSCRIPTIONAL REGULATOR REDD-RELATED"/>
    <property type="match status" value="1"/>
</dbReference>
<evidence type="ECO:0000313" key="2">
    <source>
        <dbReference type="EMBL" id="SFA78341.1"/>
    </source>
</evidence>
<dbReference type="SUPFAM" id="SSF46894">
    <property type="entry name" value="C-terminal effector domain of the bipartite response regulators"/>
    <property type="match status" value="1"/>
</dbReference>
<dbReference type="EMBL" id="FOJU01000001">
    <property type="protein sequence ID" value="SFA78341.1"/>
    <property type="molecule type" value="Genomic_DNA"/>
</dbReference>
<dbReference type="STRING" id="871651.SAMN05421688_0851"/>
<feature type="domain" description="Bacterial transcriptional activator" evidence="1">
    <location>
        <begin position="116"/>
        <end position="247"/>
    </location>
</feature>
<evidence type="ECO:0000313" key="3">
    <source>
        <dbReference type="Proteomes" id="UP000198796"/>
    </source>
</evidence>
<dbReference type="SMART" id="SM01043">
    <property type="entry name" value="BTAD"/>
    <property type="match status" value="1"/>
</dbReference>
<gene>
    <name evidence="2" type="ORF">SAMN05421688_0851</name>
</gene>
<dbReference type="OrthoDB" id="190810at2"/>
<evidence type="ECO:0000259" key="1">
    <source>
        <dbReference type="SMART" id="SM01043"/>
    </source>
</evidence>
<dbReference type="GO" id="GO:0003677">
    <property type="term" value="F:DNA binding"/>
    <property type="evidence" value="ECO:0007669"/>
    <property type="project" value="UniProtKB-KW"/>
</dbReference>
<dbReference type="Proteomes" id="UP000198796">
    <property type="component" value="Unassembled WGS sequence"/>
</dbReference>
<dbReference type="RefSeq" id="WP_092060856.1">
    <property type="nucleotide sequence ID" value="NZ_FOJU01000001.1"/>
</dbReference>
<organism evidence="2 3">
    <name type="scientific">Poseidonocella pacifica</name>
    <dbReference type="NCBI Taxonomy" id="871651"/>
    <lineage>
        <taxon>Bacteria</taxon>
        <taxon>Pseudomonadati</taxon>
        <taxon>Pseudomonadota</taxon>
        <taxon>Alphaproteobacteria</taxon>
        <taxon>Rhodobacterales</taxon>
        <taxon>Roseobacteraceae</taxon>
        <taxon>Poseidonocella</taxon>
    </lineage>
</organism>
<dbReference type="SUPFAM" id="SSF48452">
    <property type="entry name" value="TPR-like"/>
    <property type="match status" value="1"/>
</dbReference>
<sequence length="290" mass="32547">MLRRFSQESFDVAPLEIRLFGELQLARSGVAPVAFPTRKARSILGFLALERHKPHFRDKLAEWFWPEAAPGQSRAALRTELWRIRLTLARFGVNPRHYLDAGQDTIRFRALAPLLMDVELFETAVDHPGHEADVLALYRADLLEGEYGDWCRYPRDSLRARFVDALERMMDTAMAGGDFRAAVALGMRLLGLDPLAEHVHRNLMTCHAARGNRPAALRQYAACASLLEHELNVEPMSETRALFDAIRGPGGSAHDDQRDGDVDAALQLARTALTEATRRLDRAIRDGCTP</sequence>
<dbReference type="Gene3D" id="1.25.40.10">
    <property type="entry name" value="Tetratricopeptide repeat domain"/>
    <property type="match status" value="1"/>
</dbReference>
<accession>A0A1I0VPX1</accession>